<keyword evidence="8" id="KW-1185">Reference proteome</keyword>
<name>A0A975DAE0_9GAMM</name>
<reference evidence="7" key="1">
    <citation type="submission" date="2021-03" db="EMBL/GenBank/DDBJ databases">
        <title>Description of Psychrosphaera ytuae sp. nov. isolated from deep sea sediment of South China Sea.</title>
        <authorList>
            <person name="Zhang J."/>
            <person name="Xu X.-D."/>
        </authorList>
    </citation>
    <scope>NUCLEOTIDE SEQUENCE</scope>
    <source>
        <strain evidence="7">MTZ26</strain>
    </source>
</reference>
<keyword evidence="2" id="KW-0007">Acetylation</keyword>
<evidence type="ECO:0000313" key="7">
    <source>
        <dbReference type="EMBL" id="QTH63303.1"/>
    </source>
</evidence>
<evidence type="ECO:0000256" key="3">
    <source>
        <dbReference type="ARBA" id="ARBA00032284"/>
    </source>
</evidence>
<accession>A0A975DAE0</accession>
<dbReference type="EMBL" id="CP072110">
    <property type="protein sequence ID" value="QTH63303.1"/>
    <property type="molecule type" value="Genomic_DNA"/>
</dbReference>
<dbReference type="GO" id="GO:0006508">
    <property type="term" value="P:proteolysis"/>
    <property type="evidence" value="ECO:0007669"/>
    <property type="project" value="InterPro"/>
</dbReference>
<proteinExistence type="predicted"/>
<dbReference type="Proteomes" id="UP000682739">
    <property type="component" value="Chromosome"/>
</dbReference>
<gene>
    <name evidence="7" type="ORF">J1N51_11230</name>
</gene>
<evidence type="ECO:0000256" key="5">
    <source>
        <dbReference type="ARBA" id="ARBA00045885"/>
    </source>
</evidence>
<dbReference type="Pfam" id="PF00326">
    <property type="entry name" value="Peptidase_S9"/>
    <property type="match status" value="1"/>
</dbReference>
<dbReference type="InterPro" id="IPR001375">
    <property type="entry name" value="Peptidase_S9_cat"/>
</dbReference>
<dbReference type="Gene3D" id="2.120.10.30">
    <property type="entry name" value="TolB, C-terminal domain"/>
    <property type="match status" value="2"/>
</dbReference>
<dbReference type="InterPro" id="IPR029058">
    <property type="entry name" value="AB_hydrolase_fold"/>
</dbReference>
<protein>
    <recommendedName>
        <fullName evidence="4">Acyl-peptide hydrolase</fullName>
    </recommendedName>
    <alternativeName>
        <fullName evidence="3">Acylaminoacyl-peptidase</fullName>
    </alternativeName>
</protein>
<evidence type="ECO:0000259" key="6">
    <source>
        <dbReference type="Pfam" id="PF00326"/>
    </source>
</evidence>
<dbReference type="GO" id="GO:0004252">
    <property type="term" value="F:serine-type endopeptidase activity"/>
    <property type="evidence" value="ECO:0007669"/>
    <property type="project" value="InterPro"/>
</dbReference>
<evidence type="ECO:0000256" key="4">
    <source>
        <dbReference type="ARBA" id="ARBA00032596"/>
    </source>
</evidence>
<dbReference type="PROSITE" id="PS00708">
    <property type="entry name" value="PRO_ENDOPEP_SER"/>
    <property type="match status" value="1"/>
</dbReference>
<dbReference type="PANTHER" id="PTHR42776:SF27">
    <property type="entry name" value="DIPEPTIDYL PEPTIDASE FAMILY MEMBER 6"/>
    <property type="match status" value="1"/>
</dbReference>
<dbReference type="AlphaFoldDB" id="A0A975DAE0"/>
<dbReference type="Gene3D" id="3.40.50.1820">
    <property type="entry name" value="alpha/beta hydrolase"/>
    <property type="match status" value="1"/>
</dbReference>
<organism evidence="7 8">
    <name type="scientific">Psychrosphaera ytuae</name>
    <dbReference type="NCBI Taxonomy" id="2820710"/>
    <lineage>
        <taxon>Bacteria</taxon>
        <taxon>Pseudomonadati</taxon>
        <taxon>Pseudomonadota</taxon>
        <taxon>Gammaproteobacteria</taxon>
        <taxon>Alteromonadales</taxon>
        <taxon>Pseudoalteromonadaceae</taxon>
        <taxon>Psychrosphaera</taxon>
    </lineage>
</organism>
<evidence type="ECO:0000256" key="2">
    <source>
        <dbReference type="ARBA" id="ARBA00022990"/>
    </source>
</evidence>
<sequence length="625" mass="69728">MRHFITVVLITTLFHLVGCGSSKEPQVSNIIPQYDAATFYETTSVGGTDINHTADALLVTSDASGVYNVYRYPIDGSEPTQLTQSTTNAISGISWFPKDDRIIATADEGGNELNHIYVRELDGQLIDITPGKLKAMFMGWSGDKTHFYVAMNKRDPKYFDVYKYSTKDYSSSMLFENSIGIYPTFISKDGKWLTAVRENNNFDTDILLMSLTTQNVINLGENQRSVMSPKSFSPDSTTLYFTSDQNSEFAQPMSYDLKSGKVTSLGNYDWDVMYLYQSESGRYSVMGINEDAETKVTITNSKGIEFLIPNLPDGNISSVSFSDDESMVSFALRSDTSPTNIYVYQVGSASPKRLTDTLSPKIDEQFMVASDVVRFESYDGMVVPGLLYKPKQASSRNKVPVLIMIHGGPGGQSRKGYSAMRQHLINHGYAAFAVNNRGSSGYGKTFFHADDRKHGEADLGDIVAAKKYLKTLDWVDQDKIALIGGSYGGYLTMAGMAFTDEFAAGINIFGVTNWVRTVKSIPPWWEAAKRRLYDEIGDPATDEERLYRISPLFHADKIKSPVLVVQGANDPRVLQIESDEMVEAMRKNNVDVEYLLFDDEGHGFRKKANRIAASQAYVDFLEKYL</sequence>
<dbReference type="SUPFAM" id="SSF82171">
    <property type="entry name" value="DPP6 N-terminal domain-like"/>
    <property type="match status" value="1"/>
</dbReference>
<feature type="domain" description="Peptidase S9 prolyl oligopeptidase catalytic" evidence="6">
    <location>
        <begin position="421"/>
        <end position="625"/>
    </location>
</feature>
<evidence type="ECO:0000313" key="8">
    <source>
        <dbReference type="Proteomes" id="UP000682739"/>
    </source>
</evidence>
<evidence type="ECO:0000256" key="1">
    <source>
        <dbReference type="ARBA" id="ARBA00022801"/>
    </source>
</evidence>
<dbReference type="InterPro" id="IPR002471">
    <property type="entry name" value="Pept_S9_AS"/>
</dbReference>
<dbReference type="RefSeq" id="WP_208831360.1">
    <property type="nucleotide sequence ID" value="NZ_CP072110.1"/>
</dbReference>
<comment type="function">
    <text evidence="5">This enzyme catalyzes the hydrolysis of the N-terminal peptide bond of an N-acetylated peptide to generate an N-acetylated amino acid and a peptide with a free N-terminus. It preferentially cleaves off Ac-Ala, Ac-Met and Ac-Ser. Also, involved in the degradation of oxidized and glycated proteins.</text>
</comment>
<keyword evidence="1" id="KW-0378">Hydrolase</keyword>
<dbReference type="SUPFAM" id="SSF53474">
    <property type="entry name" value="alpha/beta-Hydrolases"/>
    <property type="match status" value="1"/>
</dbReference>
<dbReference type="PANTHER" id="PTHR42776">
    <property type="entry name" value="SERINE PEPTIDASE S9 FAMILY MEMBER"/>
    <property type="match status" value="1"/>
</dbReference>
<dbReference type="KEGG" id="psym:J1N51_11230"/>
<dbReference type="InterPro" id="IPR011042">
    <property type="entry name" value="6-blade_b-propeller_TolB-like"/>
</dbReference>